<name>A0AAV9J2K6_CYACA</name>
<accession>A0AAV9J2K6</accession>
<sequence length="327" mass="35906">MVDARASAPAAAGTLSRPGRKRRVPLAMRNGLACAKRPRPPERSGGRHPSLAAELVALADRSTGVHVCLALSDWRRLWQRHERRWQRRDRWVPLAEALQTAVRAACARRCERGIRVATAVASWSAWTHWVRPRMAAVMLARWMQEAETLLAERGPSCSQATAAYAQVVLLGQLLHEQLLPEATALSVWRTLLTHFTAAMQRASPGACGPCPVTWRVTWSVHALVDFTRLLGNRLAEAATSDSPPVWLHGAVGLSEQLRLALREGVFHALREVVLADDVAAAAAAPDVGVRLTLQQRVATLVRALRTADMRELHRGIPRTVDAANRVG</sequence>
<organism evidence="2 3">
    <name type="scientific">Cyanidium caldarium</name>
    <name type="common">Red alga</name>
    <dbReference type="NCBI Taxonomy" id="2771"/>
    <lineage>
        <taxon>Eukaryota</taxon>
        <taxon>Rhodophyta</taxon>
        <taxon>Bangiophyceae</taxon>
        <taxon>Cyanidiales</taxon>
        <taxon>Cyanidiaceae</taxon>
        <taxon>Cyanidium</taxon>
    </lineage>
</organism>
<feature type="region of interest" description="Disordered" evidence="1">
    <location>
        <begin position="1"/>
        <end position="22"/>
    </location>
</feature>
<evidence type="ECO:0000313" key="3">
    <source>
        <dbReference type="Proteomes" id="UP001301350"/>
    </source>
</evidence>
<proteinExistence type="predicted"/>
<dbReference type="EMBL" id="JANCYW010000019">
    <property type="protein sequence ID" value="KAK4538611.1"/>
    <property type="molecule type" value="Genomic_DNA"/>
</dbReference>
<evidence type="ECO:0000313" key="2">
    <source>
        <dbReference type="EMBL" id="KAK4538611.1"/>
    </source>
</evidence>
<keyword evidence="3" id="KW-1185">Reference proteome</keyword>
<dbReference type="AlphaFoldDB" id="A0AAV9J2K6"/>
<gene>
    <name evidence="2" type="ORF">CDCA_CDCA19G4636</name>
</gene>
<evidence type="ECO:0000256" key="1">
    <source>
        <dbReference type="SAM" id="MobiDB-lite"/>
    </source>
</evidence>
<dbReference type="Proteomes" id="UP001301350">
    <property type="component" value="Unassembled WGS sequence"/>
</dbReference>
<reference evidence="2 3" key="1">
    <citation type="submission" date="2022-07" db="EMBL/GenBank/DDBJ databases">
        <title>Genome-wide signatures of adaptation to extreme environments.</title>
        <authorList>
            <person name="Cho C.H."/>
            <person name="Yoon H.S."/>
        </authorList>
    </citation>
    <scope>NUCLEOTIDE SEQUENCE [LARGE SCALE GENOMIC DNA]</scope>
    <source>
        <strain evidence="2 3">DBV 063 E5</strain>
    </source>
</reference>
<protein>
    <submittedName>
        <fullName evidence="2">Uncharacterized protein</fullName>
    </submittedName>
</protein>
<comment type="caution">
    <text evidence="2">The sequence shown here is derived from an EMBL/GenBank/DDBJ whole genome shotgun (WGS) entry which is preliminary data.</text>
</comment>